<keyword evidence="2" id="KW-0812">Transmembrane</keyword>
<evidence type="ECO:0000313" key="4">
    <source>
        <dbReference type="Proteomes" id="UP000034325"/>
    </source>
</evidence>
<organism evidence="3 4">
    <name type="scientific">Candidatus Woesebacteria bacterium GW2011_GWA1_39_12</name>
    <dbReference type="NCBI Taxonomy" id="1618549"/>
    <lineage>
        <taxon>Bacteria</taxon>
        <taxon>Candidatus Woeseibacteriota</taxon>
    </lineage>
</organism>
<comment type="caution">
    <text evidence="3">The sequence shown here is derived from an EMBL/GenBank/DDBJ whole genome shotgun (WGS) entry which is preliminary data.</text>
</comment>
<gene>
    <name evidence="3" type="ORF">UT23_C0020G0012</name>
</gene>
<name>A0A0G0PFV3_9BACT</name>
<sequence>MALGWRSNYFRYKTYFLNVVGHYQKRDDLKMFMEFMLSLATIAIFGIFAIRPTLLTIAELLKEIEGKKQTVSIMNEKIENLNQAQALYEEVKPDIDLLKIAIPKKGEPENLVRQFEGVVSQNPVSILSLSLGQVNILGESAPIGVITTNELPEGAEGLAFTISSSSDYPLLSSFVKSLEGLRRPYKLDALYINTALTLEGGKQLILVINAHSPYLK</sequence>
<protein>
    <submittedName>
        <fullName evidence="3">Uncharacterized protein</fullName>
    </submittedName>
</protein>
<accession>A0A0G0PFV3</accession>
<keyword evidence="2" id="KW-1133">Transmembrane helix</keyword>
<reference evidence="3 4" key="1">
    <citation type="journal article" date="2015" name="Nature">
        <title>rRNA introns, odd ribosomes, and small enigmatic genomes across a large radiation of phyla.</title>
        <authorList>
            <person name="Brown C.T."/>
            <person name="Hug L.A."/>
            <person name="Thomas B.C."/>
            <person name="Sharon I."/>
            <person name="Castelle C.J."/>
            <person name="Singh A."/>
            <person name="Wilkins M.J."/>
            <person name="Williams K.H."/>
            <person name="Banfield J.F."/>
        </authorList>
    </citation>
    <scope>NUCLEOTIDE SEQUENCE [LARGE SCALE GENOMIC DNA]</scope>
</reference>
<keyword evidence="1" id="KW-0175">Coiled coil</keyword>
<keyword evidence="2" id="KW-0472">Membrane</keyword>
<feature type="coiled-coil region" evidence="1">
    <location>
        <begin position="57"/>
        <end position="84"/>
    </location>
</feature>
<evidence type="ECO:0000313" key="3">
    <source>
        <dbReference type="EMBL" id="KKQ97019.1"/>
    </source>
</evidence>
<feature type="transmembrane region" description="Helical" evidence="2">
    <location>
        <begin position="35"/>
        <end position="58"/>
    </location>
</feature>
<proteinExistence type="predicted"/>
<dbReference type="AlphaFoldDB" id="A0A0G0PFV3"/>
<evidence type="ECO:0000256" key="2">
    <source>
        <dbReference type="SAM" id="Phobius"/>
    </source>
</evidence>
<evidence type="ECO:0000256" key="1">
    <source>
        <dbReference type="SAM" id="Coils"/>
    </source>
</evidence>
<dbReference type="Proteomes" id="UP000034325">
    <property type="component" value="Unassembled WGS sequence"/>
</dbReference>
<dbReference type="EMBL" id="LBWA01000020">
    <property type="protein sequence ID" value="KKQ97019.1"/>
    <property type="molecule type" value="Genomic_DNA"/>
</dbReference>